<dbReference type="EMBL" id="QWGR01000002">
    <property type="protein sequence ID" value="RIJ49742.1"/>
    <property type="molecule type" value="Genomic_DNA"/>
</dbReference>
<protein>
    <recommendedName>
        <fullName evidence="3">Heavy-metal-associated domain-containing protein</fullName>
    </recommendedName>
</protein>
<sequence length="111" mass="12829">MEDYIQNIQLRVDELPDHDLLNACLTSLKKEEGIQNVLFDKQTITVYFNPYRISEEEIISELNTAGIKTSLSEKRIKGFRGWLKNMAAQNKKSFGGHKLDCCDLNQKKHVE</sequence>
<dbReference type="RefSeq" id="WP_119436431.1">
    <property type="nucleotide sequence ID" value="NZ_QWGR01000002.1"/>
</dbReference>
<dbReference type="OrthoDB" id="9813965at2"/>
<organism evidence="1 2">
    <name type="scientific">Maribellus luteus</name>
    <dbReference type="NCBI Taxonomy" id="2305463"/>
    <lineage>
        <taxon>Bacteria</taxon>
        <taxon>Pseudomonadati</taxon>
        <taxon>Bacteroidota</taxon>
        <taxon>Bacteroidia</taxon>
        <taxon>Marinilabiliales</taxon>
        <taxon>Prolixibacteraceae</taxon>
        <taxon>Maribellus</taxon>
    </lineage>
</organism>
<reference evidence="1 2" key="1">
    <citation type="submission" date="2018-08" db="EMBL/GenBank/DDBJ databases">
        <title>Pallidiluteibacterium maritimus gen. nov., sp. nov., isolated from coastal sediment.</title>
        <authorList>
            <person name="Zhou L.Y."/>
        </authorList>
    </citation>
    <scope>NUCLEOTIDE SEQUENCE [LARGE SCALE GENOMIC DNA]</scope>
    <source>
        <strain evidence="1 2">XSD2</strain>
    </source>
</reference>
<dbReference type="NCBIfam" id="NF040898">
    <property type="entry name" value="CC_mini_metal"/>
    <property type="match status" value="1"/>
</dbReference>
<dbReference type="AlphaFoldDB" id="A0A399T4P5"/>
<comment type="caution">
    <text evidence="1">The sequence shown here is derived from an EMBL/GenBank/DDBJ whole genome shotgun (WGS) entry which is preliminary data.</text>
</comment>
<name>A0A399T4P5_9BACT</name>
<keyword evidence="2" id="KW-1185">Reference proteome</keyword>
<gene>
    <name evidence="1" type="ORF">D1614_03100</name>
</gene>
<evidence type="ECO:0000313" key="1">
    <source>
        <dbReference type="EMBL" id="RIJ49742.1"/>
    </source>
</evidence>
<evidence type="ECO:0000313" key="2">
    <source>
        <dbReference type="Proteomes" id="UP000265926"/>
    </source>
</evidence>
<evidence type="ECO:0008006" key="3">
    <source>
        <dbReference type="Google" id="ProtNLM"/>
    </source>
</evidence>
<proteinExistence type="predicted"/>
<dbReference type="Proteomes" id="UP000265926">
    <property type="component" value="Unassembled WGS sequence"/>
</dbReference>
<accession>A0A399T4P5</accession>